<feature type="compositionally biased region" description="Polar residues" evidence="1">
    <location>
        <begin position="25"/>
        <end position="61"/>
    </location>
</feature>
<dbReference type="AlphaFoldDB" id="A0A813Q9U6"/>
<dbReference type="Proteomes" id="UP000663877">
    <property type="component" value="Unassembled WGS sequence"/>
</dbReference>
<dbReference type="Proteomes" id="UP000663832">
    <property type="component" value="Unassembled WGS sequence"/>
</dbReference>
<evidence type="ECO:0000313" key="4">
    <source>
        <dbReference type="Proteomes" id="UP000663832"/>
    </source>
</evidence>
<evidence type="ECO:0000313" key="5">
    <source>
        <dbReference type="Proteomes" id="UP000663877"/>
    </source>
</evidence>
<keyword evidence="4" id="KW-1185">Reference proteome</keyword>
<evidence type="ECO:0000313" key="2">
    <source>
        <dbReference type="EMBL" id="CAF0763991.1"/>
    </source>
</evidence>
<sequence length="79" mass="7692">MSATAGTTDSGLSGQPSDDIDKQKGPSTGSNVESVSTSQPGGQPSNNIDQQKGPSTGSNVESPGGTLGTATEPVKSGKT</sequence>
<evidence type="ECO:0000256" key="1">
    <source>
        <dbReference type="SAM" id="MobiDB-lite"/>
    </source>
</evidence>
<comment type="caution">
    <text evidence="2">The sequence shown here is derived from an EMBL/GenBank/DDBJ whole genome shotgun (WGS) entry which is preliminary data.</text>
</comment>
<proteinExistence type="predicted"/>
<accession>A0A813Q9U6</accession>
<protein>
    <submittedName>
        <fullName evidence="2">Uncharacterized protein</fullName>
    </submittedName>
</protein>
<gene>
    <name evidence="2" type="ORF">BJG266_LOCUS3175</name>
    <name evidence="3" type="ORF">QVE165_LOCUS16615</name>
</gene>
<feature type="compositionally biased region" description="Polar residues" evidence="1">
    <location>
        <begin position="1"/>
        <end position="16"/>
    </location>
</feature>
<feature type="region of interest" description="Disordered" evidence="1">
    <location>
        <begin position="1"/>
        <end position="79"/>
    </location>
</feature>
<name>A0A813Q9U6_9BILA</name>
<reference evidence="2" key="1">
    <citation type="submission" date="2021-02" db="EMBL/GenBank/DDBJ databases">
        <authorList>
            <person name="Nowell W R."/>
        </authorList>
    </citation>
    <scope>NUCLEOTIDE SEQUENCE</scope>
</reference>
<organism evidence="2 5">
    <name type="scientific">Adineta steineri</name>
    <dbReference type="NCBI Taxonomy" id="433720"/>
    <lineage>
        <taxon>Eukaryota</taxon>
        <taxon>Metazoa</taxon>
        <taxon>Spiralia</taxon>
        <taxon>Gnathifera</taxon>
        <taxon>Rotifera</taxon>
        <taxon>Eurotatoria</taxon>
        <taxon>Bdelloidea</taxon>
        <taxon>Adinetida</taxon>
        <taxon>Adinetidae</taxon>
        <taxon>Adineta</taxon>
    </lineage>
</organism>
<dbReference type="EMBL" id="CAJNOM010000093">
    <property type="protein sequence ID" value="CAF1032421.1"/>
    <property type="molecule type" value="Genomic_DNA"/>
</dbReference>
<dbReference type="OrthoDB" id="10057417at2759"/>
<evidence type="ECO:0000313" key="3">
    <source>
        <dbReference type="EMBL" id="CAF1032421.1"/>
    </source>
</evidence>
<dbReference type="EMBL" id="CAJNOI010000007">
    <property type="protein sequence ID" value="CAF0763991.1"/>
    <property type="molecule type" value="Genomic_DNA"/>
</dbReference>